<dbReference type="AlphaFoldDB" id="A0A0B4U0N9"/>
<keyword evidence="7 9" id="KW-0472">Membrane</keyword>
<dbReference type="InterPro" id="IPR038430">
    <property type="entry name" value="NDAH_ubi_oxred_su3_sf"/>
</dbReference>
<sequence>MLLISVSFISILCVVLSVLFIFLSFYKLYDREKSSPYECGFESMMTARHPFALRFFLVAAIFVVFDVEVALLTPIVYSMFFFGGAAKTFIAMFSFLALLFLGLFHEHREGSLDWVV</sequence>
<keyword evidence="9" id="KW-0520">NAD</keyword>
<dbReference type="InterPro" id="IPR000440">
    <property type="entry name" value="NADH_UbQ/plastoQ_OxRdtase_su3"/>
</dbReference>
<dbReference type="Pfam" id="PF00507">
    <property type="entry name" value="Oxidored_q4"/>
    <property type="match status" value="1"/>
</dbReference>
<protein>
    <recommendedName>
        <fullName evidence="3 9">NADH-ubiquinone oxidoreductase chain 3</fullName>
        <ecNumber evidence="9">7.1.1.2</ecNumber>
    </recommendedName>
</protein>
<evidence type="ECO:0000256" key="6">
    <source>
        <dbReference type="ARBA" id="ARBA00022989"/>
    </source>
</evidence>
<gene>
    <name evidence="10" type="primary">ND3</name>
</gene>
<dbReference type="GO" id="GO:0031966">
    <property type="term" value="C:mitochondrial membrane"/>
    <property type="evidence" value="ECO:0007669"/>
    <property type="project" value="UniProtKB-SubCell"/>
</dbReference>
<proteinExistence type="inferred from homology"/>
<comment type="similarity">
    <text evidence="2 9">Belongs to the complex I subunit 3 family.</text>
</comment>
<dbReference type="EMBL" id="KM655841">
    <property type="protein sequence ID" value="AJC00153.1"/>
    <property type="molecule type" value="Genomic_DNA"/>
</dbReference>
<dbReference type="GO" id="GO:0030964">
    <property type="term" value="C:NADH dehydrogenase complex"/>
    <property type="evidence" value="ECO:0007669"/>
    <property type="project" value="TreeGrafter"/>
</dbReference>
<dbReference type="GO" id="GO:0008137">
    <property type="term" value="F:NADH dehydrogenase (ubiquinone) activity"/>
    <property type="evidence" value="ECO:0007669"/>
    <property type="project" value="UniProtKB-UniRule"/>
</dbReference>
<keyword evidence="9 10" id="KW-0496">Mitochondrion</keyword>
<evidence type="ECO:0000313" key="10">
    <source>
        <dbReference type="EMBL" id="AJC00153.1"/>
    </source>
</evidence>
<feature type="transmembrane region" description="Helical" evidence="9">
    <location>
        <begin position="79"/>
        <end position="104"/>
    </location>
</feature>
<organism evidence="10">
    <name type="scientific">Perna perna</name>
    <name type="common">Brown mussel</name>
    <dbReference type="NCBI Taxonomy" id="94826"/>
    <lineage>
        <taxon>Eukaryota</taxon>
        <taxon>Metazoa</taxon>
        <taxon>Spiralia</taxon>
        <taxon>Lophotrochozoa</taxon>
        <taxon>Mollusca</taxon>
        <taxon>Bivalvia</taxon>
        <taxon>Autobranchia</taxon>
        <taxon>Pteriomorphia</taxon>
        <taxon>Mytilida</taxon>
        <taxon>Mytiloidea</taxon>
        <taxon>Mytilidae</taxon>
        <taxon>Mytilinae</taxon>
        <taxon>Perna</taxon>
    </lineage>
</organism>
<feature type="transmembrane region" description="Helical" evidence="9">
    <location>
        <begin position="51"/>
        <end position="73"/>
    </location>
</feature>
<keyword evidence="4 9" id="KW-0813">Transport</keyword>
<keyword evidence="9" id="KW-0830">Ubiquinone</keyword>
<keyword evidence="9" id="KW-0249">Electron transport</keyword>
<keyword evidence="6 9" id="KW-1133">Transmembrane helix</keyword>
<evidence type="ECO:0000256" key="5">
    <source>
        <dbReference type="ARBA" id="ARBA00022692"/>
    </source>
</evidence>
<comment type="catalytic activity">
    <reaction evidence="8 9">
        <text>a ubiquinone + NADH + 5 H(+)(in) = a ubiquinol + NAD(+) + 4 H(+)(out)</text>
        <dbReference type="Rhea" id="RHEA:29091"/>
        <dbReference type="Rhea" id="RHEA-COMP:9565"/>
        <dbReference type="Rhea" id="RHEA-COMP:9566"/>
        <dbReference type="ChEBI" id="CHEBI:15378"/>
        <dbReference type="ChEBI" id="CHEBI:16389"/>
        <dbReference type="ChEBI" id="CHEBI:17976"/>
        <dbReference type="ChEBI" id="CHEBI:57540"/>
        <dbReference type="ChEBI" id="CHEBI:57945"/>
        <dbReference type="EC" id="7.1.1.2"/>
    </reaction>
</comment>
<keyword evidence="9" id="KW-0679">Respiratory chain</keyword>
<evidence type="ECO:0000256" key="2">
    <source>
        <dbReference type="ARBA" id="ARBA00008472"/>
    </source>
</evidence>
<name>A0A0B4U0N9_PERPR</name>
<comment type="function">
    <text evidence="9">Core subunit of the mitochondrial membrane respiratory chain NADH dehydrogenase (Complex I) which catalyzes electron transfer from NADH through the respiratory chain, using ubiquinone as an electron acceptor. Essential for the catalytic activity of complex I.</text>
</comment>
<keyword evidence="5 9" id="KW-0812">Transmembrane</keyword>
<evidence type="ECO:0000256" key="7">
    <source>
        <dbReference type="ARBA" id="ARBA00023136"/>
    </source>
</evidence>
<dbReference type="GeneID" id="22974664"/>
<evidence type="ECO:0000256" key="8">
    <source>
        <dbReference type="ARBA" id="ARBA00049551"/>
    </source>
</evidence>
<geneLocation type="mitochondrion" evidence="10"/>
<evidence type="ECO:0000256" key="9">
    <source>
        <dbReference type="RuleBase" id="RU003640"/>
    </source>
</evidence>
<dbReference type="PANTHER" id="PTHR11058">
    <property type="entry name" value="NADH-UBIQUINONE OXIDOREDUCTASE CHAIN 3"/>
    <property type="match status" value="1"/>
</dbReference>
<keyword evidence="9" id="KW-1278">Translocase</keyword>
<evidence type="ECO:0000256" key="1">
    <source>
        <dbReference type="ARBA" id="ARBA00004370"/>
    </source>
</evidence>
<evidence type="ECO:0000256" key="3">
    <source>
        <dbReference type="ARBA" id="ARBA00021007"/>
    </source>
</evidence>
<comment type="subcellular location">
    <subcellularLocation>
        <location evidence="1">Membrane</location>
    </subcellularLocation>
    <subcellularLocation>
        <location evidence="9">Mitochondrion membrane</location>
        <topology evidence="9">Multi-pass membrane protein</topology>
    </subcellularLocation>
</comment>
<dbReference type="PANTHER" id="PTHR11058:SF9">
    <property type="entry name" value="NADH-UBIQUINONE OXIDOREDUCTASE CHAIN 3"/>
    <property type="match status" value="1"/>
</dbReference>
<evidence type="ECO:0000256" key="4">
    <source>
        <dbReference type="ARBA" id="ARBA00022448"/>
    </source>
</evidence>
<dbReference type="EC" id="7.1.1.2" evidence="9"/>
<dbReference type="RefSeq" id="YP_009117163.1">
    <property type="nucleotide sequence ID" value="NC_026288.1"/>
</dbReference>
<feature type="transmembrane region" description="Helical" evidence="9">
    <location>
        <begin position="6"/>
        <end position="26"/>
    </location>
</feature>
<dbReference type="CTD" id="4537"/>
<dbReference type="Gene3D" id="1.20.58.1610">
    <property type="entry name" value="NADH:ubiquinone/plastoquinone oxidoreductase, chain 3"/>
    <property type="match status" value="1"/>
</dbReference>
<reference evidence="10" key="1">
    <citation type="journal article" date="2015" name="Mitochondrial DNA">
        <title>Complete mitochondrial genome of the brown mussel Perna perna (Bivalve, Mytilidae).</title>
        <authorList>
            <person name="Uliano-Silva M."/>
            <person name="Americo J."/>
            <person name="Bastos A.S."/>
            <person name="Furtado C."/>
            <person name="Rebelo M.F."/>
            <person name="Prosdocimi F."/>
        </authorList>
    </citation>
    <scope>NUCLEOTIDE SEQUENCE</scope>
</reference>
<accession>A0A0B4U0N9</accession>